<evidence type="ECO:0000256" key="3">
    <source>
        <dbReference type="ARBA" id="ARBA00022989"/>
    </source>
</evidence>
<dbReference type="Pfam" id="PF01699">
    <property type="entry name" value="Na_Ca_ex"/>
    <property type="match status" value="2"/>
</dbReference>
<feature type="transmembrane region" description="Helical" evidence="5">
    <location>
        <begin position="333"/>
        <end position="352"/>
    </location>
</feature>
<proteinExistence type="predicted"/>
<feature type="transmembrane region" description="Helical" evidence="5">
    <location>
        <begin position="68"/>
        <end position="91"/>
    </location>
</feature>
<feature type="transmembrane region" description="Helical" evidence="5">
    <location>
        <begin position="103"/>
        <end position="121"/>
    </location>
</feature>
<protein>
    <submittedName>
        <fullName evidence="7">Calcium/sodium antiporter</fullName>
    </submittedName>
</protein>
<keyword evidence="3 5" id="KW-1133">Transmembrane helix</keyword>
<evidence type="ECO:0000256" key="1">
    <source>
        <dbReference type="ARBA" id="ARBA00004141"/>
    </source>
</evidence>
<reference evidence="7" key="2">
    <citation type="submission" date="2021-04" db="EMBL/GenBank/DDBJ databases">
        <authorList>
            <person name="Gilroy R."/>
        </authorList>
    </citation>
    <scope>NUCLEOTIDE SEQUENCE</scope>
    <source>
        <strain evidence="7">CHK199-9574</strain>
    </source>
</reference>
<feature type="domain" description="Sodium/calcium exchanger membrane region" evidence="6">
    <location>
        <begin position="210"/>
        <end position="351"/>
    </location>
</feature>
<keyword evidence="4 5" id="KW-0472">Membrane</keyword>
<keyword evidence="2 5" id="KW-0812">Transmembrane</keyword>
<accession>A0A9D1Z8C2</accession>
<comment type="subcellular location">
    <subcellularLocation>
        <location evidence="1">Membrane</location>
        <topology evidence="1">Multi-pass membrane protein</topology>
    </subcellularLocation>
</comment>
<feature type="transmembrane region" description="Helical" evidence="5">
    <location>
        <begin position="208"/>
        <end position="229"/>
    </location>
</feature>
<dbReference type="GO" id="GO:0006874">
    <property type="term" value="P:intracellular calcium ion homeostasis"/>
    <property type="evidence" value="ECO:0007669"/>
    <property type="project" value="TreeGrafter"/>
</dbReference>
<dbReference type="Gene3D" id="1.20.1420.30">
    <property type="entry name" value="NCX, central ion-binding region"/>
    <property type="match status" value="2"/>
</dbReference>
<evidence type="ECO:0000256" key="2">
    <source>
        <dbReference type="ARBA" id="ARBA00022692"/>
    </source>
</evidence>
<dbReference type="GO" id="GO:0005262">
    <property type="term" value="F:calcium channel activity"/>
    <property type="evidence" value="ECO:0007669"/>
    <property type="project" value="TreeGrafter"/>
</dbReference>
<dbReference type="PANTHER" id="PTHR10846:SF8">
    <property type="entry name" value="INNER MEMBRANE PROTEIN YRBG"/>
    <property type="match status" value="1"/>
</dbReference>
<evidence type="ECO:0000313" key="8">
    <source>
        <dbReference type="Proteomes" id="UP000824135"/>
    </source>
</evidence>
<gene>
    <name evidence="7" type="ORF">H9728_06965</name>
</gene>
<dbReference type="InterPro" id="IPR004481">
    <property type="entry name" value="K/Na/Ca-exchanger"/>
</dbReference>
<feature type="transmembrane region" description="Helical" evidence="5">
    <location>
        <begin position="6"/>
        <end position="23"/>
    </location>
</feature>
<feature type="transmembrane region" description="Helical" evidence="5">
    <location>
        <begin position="307"/>
        <end position="326"/>
    </location>
</feature>
<sequence length="353" mass="37317">MALDIVLLVIGLALLVKGADWFVDGGAGTARLCKISPLVIGLTVVAFGTSMPELAVSVTSAIQKSTDIAIGNVVGSNIVNILLILGLSALMHDLPVQKGSLKLDLPVLLLASVLIIGLGYWGSALQWWDGLIMLAVFAGYMFVLLRTAMKKQRLLKAEGVLSDALFGSPEAAEGEIAAQSEISEEQKSALSFGKRAKLWYRKMSDKKWFLILLIVVGLGMVVGGGTLLVNSARDIAERFGVSERIIGLTIVAIGTSLPELVTSVVAALKKETDIAVGNVIGSNIFNIFVVAGVSSLFYPLAFTTGNLIDACVALGAAAVLYLLALFKGHKLGKFAGVFMILCYAGYFVYLFTA</sequence>
<dbReference type="InterPro" id="IPR044880">
    <property type="entry name" value="NCX_ion-bd_dom_sf"/>
</dbReference>
<evidence type="ECO:0000256" key="5">
    <source>
        <dbReference type="SAM" id="Phobius"/>
    </source>
</evidence>
<dbReference type="InterPro" id="IPR004837">
    <property type="entry name" value="NaCa_Exmemb"/>
</dbReference>
<feature type="transmembrane region" description="Helical" evidence="5">
    <location>
        <begin position="35"/>
        <end position="56"/>
    </location>
</feature>
<evidence type="ECO:0000256" key="4">
    <source>
        <dbReference type="ARBA" id="ARBA00023136"/>
    </source>
</evidence>
<dbReference type="Proteomes" id="UP000824135">
    <property type="component" value="Unassembled WGS sequence"/>
</dbReference>
<dbReference type="GO" id="GO:0005886">
    <property type="term" value="C:plasma membrane"/>
    <property type="evidence" value="ECO:0007669"/>
    <property type="project" value="TreeGrafter"/>
</dbReference>
<feature type="transmembrane region" description="Helical" evidence="5">
    <location>
        <begin position="127"/>
        <end position="145"/>
    </location>
</feature>
<feature type="domain" description="Sodium/calcium exchanger membrane region" evidence="6">
    <location>
        <begin position="5"/>
        <end position="145"/>
    </location>
</feature>
<dbReference type="PANTHER" id="PTHR10846">
    <property type="entry name" value="SODIUM/POTASSIUM/CALCIUM EXCHANGER"/>
    <property type="match status" value="1"/>
</dbReference>
<name>A0A9D1Z8C2_9FIRM</name>
<comment type="caution">
    <text evidence="7">The sequence shown here is derived from an EMBL/GenBank/DDBJ whole genome shotgun (WGS) entry which is preliminary data.</text>
</comment>
<dbReference type="GO" id="GO:0008273">
    <property type="term" value="F:calcium, potassium:sodium antiporter activity"/>
    <property type="evidence" value="ECO:0007669"/>
    <property type="project" value="TreeGrafter"/>
</dbReference>
<feature type="transmembrane region" description="Helical" evidence="5">
    <location>
        <begin position="280"/>
        <end position="301"/>
    </location>
</feature>
<dbReference type="AlphaFoldDB" id="A0A9D1Z8C2"/>
<reference evidence="7" key="1">
    <citation type="journal article" date="2021" name="PeerJ">
        <title>Extensive microbial diversity within the chicken gut microbiome revealed by metagenomics and culture.</title>
        <authorList>
            <person name="Gilroy R."/>
            <person name="Ravi A."/>
            <person name="Getino M."/>
            <person name="Pursley I."/>
            <person name="Horton D.L."/>
            <person name="Alikhan N.F."/>
            <person name="Baker D."/>
            <person name="Gharbi K."/>
            <person name="Hall N."/>
            <person name="Watson M."/>
            <person name="Adriaenssens E.M."/>
            <person name="Foster-Nyarko E."/>
            <person name="Jarju S."/>
            <person name="Secka A."/>
            <person name="Antonio M."/>
            <person name="Oren A."/>
            <person name="Chaudhuri R.R."/>
            <person name="La Ragione R."/>
            <person name="Hildebrand F."/>
            <person name="Pallen M.J."/>
        </authorList>
    </citation>
    <scope>NUCLEOTIDE SEQUENCE</scope>
    <source>
        <strain evidence="7">CHK199-9574</strain>
    </source>
</reference>
<dbReference type="NCBIfam" id="TIGR00367">
    <property type="entry name" value="calcium/sodium antiporter"/>
    <property type="match status" value="1"/>
</dbReference>
<dbReference type="EMBL" id="DXCO01000040">
    <property type="protein sequence ID" value="HIY78771.1"/>
    <property type="molecule type" value="Genomic_DNA"/>
</dbReference>
<feature type="transmembrane region" description="Helical" evidence="5">
    <location>
        <begin position="245"/>
        <end position="268"/>
    </location>
</feature>
<evidence type="ECO:0000259" key="6">
    <source>
        <dbReference type="Pfam" id="PF01699"/>
    </source>
</evidence>
<organism evidence="7 8">
    <name type="scientific">Candidatus Borkfalkia excrementavium</name>
    <dbReference type="NCBI Taxonomy" id="2838505"/>
    <lineage>
        <taxon>Bacteria</taxon>
        <taxon>Bacillati</taxon>
        <taxon>Bacillota</taxon>
        <taxon>Clostridia</taxon>
        <taxon>Christensenellales</taxon>
        <taxon>Christensenellaceae</taxon>
        <taxon>Candidatus Borkfalkia</taxon>
    </lineage>
</organism>
<evidence type="ECO:0000313" key="7">
    <source>
        <dbReference type="EMBL" id="HIY78771.1"/>
    </source>
</evidence>